<keyword evidence="2 4" id="KW-0479">Metal-binding</keyword>
<dbReference type="Proteomes" id="UP001629246">
    <property type="component" value="Unassembled WGS sequence"/>
</dbReference>
<dbReference type="PANTHER" id="PTHR40394:SF2">
    <property type="entry name" value="QUINOL:CYTOCHROME C OXIDOREDUCTASE MEMBRANE PROTEIN"/>
    <property type="match status" value="1"/>
</dbReference>
<keyword evidence="5" id="KW-1133">Transmembrane helix</keyword>
<keyword evidence="1 4" id="KW-0349">Heme</keyword>
<keyword evidence="3 4" id="KW-0408">Iron</keyword>
<comment type="caution">
    <text evidence="7">The sequence shown here is derived from an EMBL/GenBank/DDBJ whole genome shotgun (WGS) entry which is preliminary data.</text>
</comment>
<keyword evidence="5" id="KW-0472">Membrane</keyword>
<evidence type="ECO:0000256" key="1">
    <source>
        <dbReference type="ARBA" id="ARBA00022617"/>
    </source>
</evidence>
<evidence type="ECO:0000256" key="3">
    <source>
        <dbReference type="ARBA" id="ARBA00023004"/>
    </source>
</evidence>
<evidence type="ECO:0000256" key="4">
    <source>
        <dbReference type="PROSITE-ProRule" id="PRU00433"/>
    </source>
</evidence>
<feature type="transmembrane region" description="Helical" evidence="5">
    <location>
        <begin position="64"/>
        <end position="85"/>
    </location>
</feature>
<evidence type="ECO:0000313" key="7">
    <source>
        <dbReference type="EMBL" id="MFL9925342.1"/>
    </source>
</evidence>
<dbReference type="InterPro" id="IPR009056">
    <property type="entry name" value="Cyt_c-like_dom"/>
</dbReference>
<dbReference type="SUPFAM" id="SSF46626">
    <property type="entry name" value="Cytochrome c"/>
    <property type="match status" value="1"/>
</dbReference>
<proteinExistence type="predicted"/>
<feature type="domain" description="Cytochrome c" evidence="6">
    <location>
        <begin position="130"/>
        <end position="215"/>
    </location>
</feature>
<dbReference type="PROSITE" id="PS51007">
    <property type="entry name" value="CYTC"/>
    <property type="match status" value="1"/>
</dbReference>
<evidence type="ECO:0000256" key="5">
    <source>
        <dbReference type="SAM" id="Phobius"/>
    </source>
</evidence>
<keyword evidence="8" id="KW-1185">Reference proteome</keyword>
<dbReference type="RefSeq" id="WP_408158516.1">
    <property type="nucleotide sequence ID" value="NZ_JAQQFM010000005.1"/>
</dbReference>
<evidence type="ECO:0000259" key="6">
    <source>
        <dbReference type="PROSITE" id="PS51007"/>
    </source>
</evidence>
<keyword evidence="5" id="KW-0812">Transmembrane</keyword>
<name>A0ABW9AAI1_9BURK</name>
<dbReference type="PANTHER" id="PTHR40394">
    <property type="entry name" value="LIPOPROTEIN-RELATED"/>
    <property type="match status" value="1"/>
</dbReference>
<evidence type="ECO:0000313" key="8">
    <source>
        <dbReference type="Proteomes" id="UP001629246"/>
    </source>
</evidence>
<sequence>MAIDIDWNGVTNLLLQTVQTLQQALLHLMHGLGITHDIDGQPAWPFAARLSGEVLVIDRSVTRALAGALAYSLLALLSLAAALIWRRFRIPLLLLAIAIGALTPWPDIGLLSQPASASSFHVSPTAFSAQAINRGERVYSQFCLSCHGADGKGNTRIGLALAIAPPNLSSGLLWRRPDGDVLWSIRHGKGEMPAFAEQISVADSWALIDYMKANAAGVNIRETGLWQRPVAIPDMELNCAPSNAARIADWHGQRVRLIVAPADGAALPLEDPRFQSLLLNAGARPAAAAATDTGRIGAIQCNNAAAESLHALSIITAIADQRLAGAQLIADRDGWVRALKRPANTANTADAADAWSDEDMLCRPPSASDSKPAAGKDSAAQGLEKLIATMDAEPIRFIKGGFYH</sequence>
<dbReference type="Pfam" id="PF13442">
    <property type="entry name" value="Cytochrome_CBB3"/>
    <property type="match status" value="1"/>
</dbReference>
<dbReference type="InterPro" id="IPR036909">
    <property type="entry name" value="Cyt_c-like_dom_sf"/>
</dbReference>
<evidence type="ECO:0000256" key="2">
    <source>
        <dbReference type="ARBA" id="ARBA00022723"/>
    </source>
</evidence>
<accession>A0ABW9AAI1</accession>
<organism evidence="7 8">
    <name type="scientific">Herbaspirillum lusitanum</name>
    <dbReference type="NCBI Taxonomy" id="213312"/>
    <lineage>
        <taxon>Bacteria</taxon>
        <taxon>Pseudomonadati</taxon>
        <taxon>Pseudomonadota</taxon>
        <taxon>Betaproteobacteria</taxon>
        <taxon>Burkholderiales</taxon>
        <taxon>Oxalobacteraceae</taxon>
        <taxon>Herbaspirillum</taxon>
    </lineage>
</organism>
<reference evidence="7 8" key="1">
    <citation type="journal article" date="2024" name="Chem. Sci.">
        <title>Discovery of megapolipeptins by genome mining of a Burkholderiales bacteria collection.</title>
        <authorList>
            <person name="Paulo B.S."/>
            <person name="Recchia M.J.J."/>
            <person name="Lee S."/>
            <person name="Fergusson C.H."/>
            <person name="Romanowski S.B."/>
            <person name="Hernandez A."/>
            <person name="Krull N."/>
            <person name="Liu D.Y."/>
            <person name="Cavanagh H."/>
            <person name="Bos A."/>
            <person name="Gray C.A."/>
            <person name="Murphy B.T."/>
            <person name="Linington R.G."/>
            <person name="Eustaquio A.S."/>
        </authorList>
    </citation>
    <scope>NUCLEOTIDE SEQUENCE [LARGE SCALE GENOMIC DNA]</scope>
    <source>
        <strain evidence="7 8">RL21-008-BIB-A</strain>
    </source>
</reference>
<gene>
    <name evidence="7" type="ORF">PQR62_13780</name>
</gene>
<dbReference type="Gene3D" id="1.10.760.10">
    <property type="entry name" value="Cytochrome c-like domain"/>
    <property type="match status" value="1"/>
</dbReference>
<dbReference type="EMBL" id="JAQQFM010000005">
    <property type="protein sequence ID" value="MFL9925342.1"/>
    <property type="molecule type" value="Genomic_DNA"/>
</dbReference>
<protein>
    <submittedName>
        <fullName evidence="7">Cytochrome c</fullName>
    </submittedName>
</protein>